<keyword evidence="2" id="KW-0238">DNA-binding</keyword>
<dbReference type="SUPFAM" id="SSF46689">
    <property type="entry name" value="Homeodomain-like"/>
    <property type="match status" value="1"/>
</dbReference>
<dbReference type="Pfam" id="PF02311">
    <property type="entry name" value="AraC_binding"/>
    <property type="match status" value="1"/>
</dbReference>
<dbReference type="InterPro" id="IPR003313">
    <property type="entry name" value="AraC-bd"/>
</dbReference>
<dbReference type="OrthoDB" id="9814125at2"/>
<protein>
    <submittedName>
        <fullName evidence="5">Transcriptional regulator, AraC family</fullName>
    </submittedName>
</protein>
<evidence type="ECO:0000313" key="5">
    <source>
        <dbReference type="EMBL" id="SIS93008.1"/>
    </source>
</evidence>
<evidence type="ECO:0000256" key="3">
    <source>
        <dbReference type="ARBA" id="ARBA00023163"/>
    </source>
</evidence>
<feature type="domain" description="HTH araC/xylS-type" evidence="4">
    <location>
        <begin position="188"/>
        <end position="286"/>
    </location>
</feature>
<dbReference type="Gene3D" id="1.10.10.60">
    <property type="entry name" value="Homeodomain-like"/>
    <property type="match status" value="1"/>
</dbReference>
<dbReference type="InterPro" id="IPR050204">
    <property type="entry name" value="AraC_XylS_family_regulators"/>
</dbReference>
<dbReference type="InterPro" id="IPR047264">
    <property type="entry name" value="Cupin_HpaA-like_N"/>
</dbReference>
<gene>
    <name evidence="5" type="ORF">SAMN05421774_103105</name>
</gene>
<dbReference type="STRING" id="1086013.SAMN05421774_103105"/>
<dbReference type="InterPro" id="IPR014710">
    <property type="entry name" value="RmlC-like_jellyroll"/>
</dbReference>
<evidence type="ECO:0000256" key="2">
    <source>
        <dbReference type="ARBA" id="ARBA00023125"/>
    </source>
</evidence>
<organism evidence="5 6">
    <name type="scientific">Gemmobacter megaterium</name>
    <dbReference type="NCBI Taxonomy" id="1086013"/>
    <lineage>
        <taxon>Bacteria</taxon>
        <taxon>Pseudomonadati</taxon>
        <taxon>Pseudomonadota</taxon>
        <taxon>Alphaproteobacteria</taxon>
        <taxon>Rhodobacterales</taxon>
        <taxon>Paracoccaceae</taxon>
        <taxon>Gemmobacter</taxon>
    </lineage>
</organism>
<dbReference type="InterPro" id="IPR018060">
    <property type="entry name" value="HTH_AraC"/>
</dbReference>
<sequence>MGSIPQYYLYGDPGADVDRDLLHIEPIRDRSGPNDWRIRPHAHPDHVQVMLVISGGGTIRMEDRALPVPAPGILVIPAGIVHQIDFDPGTEGHVVTAALECLHNAASHDPALMRAAGRAAAYPLAAEAVDVPATFEDFRALQREFVWAAPGRRAAIIAHFTGILVLLMRLSQSHMVPPIGAADHALLMRYRAAVEAHFRTRRAPGFYAGLLAVTPARLNAACKARAGCAARDIIQDRLVVEAKRHLLYTESSVAQVAHLTGFDDAAYFNRFFTRRVGCSPGAFRRQAGKS</sequence>
<dbReference type="PANTHER" id="PTHR46796">
    <property type="entry name" value="HTH-TYPE TRANSCRIPTIONAL ACTIVATOR RHAS-RELATED"/>
    <property type="match status" value="1"/>
</dbReference>
<evidence type="ECO:0000256" key="1">
    <source>
        <dbReference type="ARBA" id="ARBA00023015"/>
    </source>
</evidence>
<keyword evidence="3" id="KW-0804">Transcription</keyword>
<dbReference type="SMART" id="SM00342">
    <property type="entry name" value="HTH_ARAC"/>
    <property type="match status" value="1"/>
</dbReference>
<dbReference type="Proteomes" id="UP000186141">
    <property type="component" value="Unassembled WGS sequence"/>
</dbReference>
<accession>A0A1N7N418</accession>
<dbReference type="GO" id="GO:0003700">
    <property type="term" value="F:DNA-binding transcription factor activity"/>
    <property type="evidence" value="ECO:0007669"/>
    <property type="project" value="InterPro"/>
</dbReference>
<dbReference type="Gene3D" id="2.60.120.10">
    <property type="entry name" value="Jelly Rolls"/>
    <property type="match status" value="1"/>
</dbReference>
<dbReference type="SUPFAM" id="SSF51182">
    <property type="entry name" value="RmlC-like cupins"/>
    <property type="match status" value="1"/>
</dbReference>
<evidence type="ECO:0000259" key="4">
    <source>
        <dbReference type="PROSITE" id="PS01124"/>
    </source>
</evidence>
<dbReference type="PROSITE" id="PS01124">
    <property type="entry name" value="HTH_ARAC_FAMILY_2"/>
    <property type="match status" value="1"/>
</dbReference>
<reference evidence="5 6" key="1">
    <citation type="submission" date="2017-01" db="EMBL/GenBank/DDBJ databases">
        <authorList>
            <person name="Mah S.A."/>
            <person name="Swanson W.J."/>
            <person name="Moy G.W."/>
            <person name="Vacquier V.D."/>
        </authorList>
    </citation>
    <scope>NUCLEOTIDE SEQUENCE [LARGE SCALE GENOMIC DNA]</scope>
    <source>
        <strain evidence="5 6">DSM 26375</strain>
    </source>
</reference>
<dbReference type="EMBL" id="FTOT01000003">
    <property type="protein sequence ID" value="SIS93008.1"/>
    <property type="molecule type" value="Genomic_DNA"/>
</dbReference>
<keyword evidence="1" id="KW-0805">Transcription regulation</keyword>
<dbReference type="InterPro" id="IPR011051">
    <property type="entry name" value="RmlC_Cupin_sf"/>
</dbReference>
<dbReference type="GO" id="GO:0043565">
    <property type="term" value="F:sequence-specific DNA binding"/>
    <property type="evidence" value="ECO:0007669"/>
    <property type="project" value="InterPro"/>
</dbReference>
<dbReference type="InterPro" id="IPR009057">
    <property type="entry name" value="Homeodomain-like_sf"/>
</dbReference>
<dbReference type="RefSeq" id="WP_083701195.1">
    <property type="nucleotide sequence ID" value="NZ_BMEH01000003.1"/>
</dbReference>
<evidence type="ECO:0000313" key="6">
    <source>
        <dbReference type="Proteomes" id="UP000186141"/>
    </source>
</evidence>
<keyword evidence="6" id="KW-1185">Reference proteome</keyword>
<dbReference type="CDD" id="cd06999">
    <property type="entry name" value="cupin_HpaA-like_N"/>
    <property type="match status" value="1"/>
</dbReference>
<dbReference type="Pfam" id="PF12833">
    <property type="entry name" value="HTH_18"/>
    <property type="match status" value="1"/>
</dbReference>
<proteinExistence type="predicted"/>
<dbReference type="AlphaFoldDB" id="A0A1N7N418"/>
<name>A0A1N7N418_9RHOB</name>